<evidence type="ECO:0000259" key="3">
    <source>
        <dbReference type="Pfam" id="PF05193"/>
    </source>
</evidence>
<dbReference type="Pfam" id="PF05193">
    <property type="entry name" value="Peptidase_M16_C"/>
    <property type="match status" value="1"/>
</dbReference>
<protein>
    <submittedName>
        <fullName evidence="4">Zn-dependent peptidase</fullName>
    </submittedName>
</protein>
<dbReference type="EMBL" id="JAVDQA010000001">
    <property type="protein sequence ID" value="MDR6299546.1"/>
    <property type="molecule type" value="Genomic_DNA"/>
</dbReference>
<evidence type="ECO:0000259" key="2">
    <source>
        <dbReference type="Pfam" id="PF00675"/>
    </source>
</evidence>
<dbReference type="Gene3D" id="3.30.830.10">
    <property type="entry name" value="Metalloenzyme, LuxS/M16 peptidase-like"/>
    <property type="match status" value="2"/>
</dbReference>
<gene>
    <name evidence="4" type="ORF">GGR31_000162</name>
</gene>
<dbReference type="PANTHER" id="PTHR11851">
    <property type="entry name" value="METALLOPROTEASE"/>
    <property type="match status" value="1"/>
</dbReference>
<evidence type="ECO:0000256" key="1">
    <source>
        <dbReference type="SAM" id="SignalP"/>
    </source>
</evidence>
<comment type="caution">
    <text evidence="4">The sequence shown here is derived from an EMBL/GenBank/DDBJ whole genome shotgun (WGS) entry which is preliminary data.</text>
</comment>
<reference evidence="4 5" key="1">
    <citation type="submission" date="2023-07" db="EMBL/GenBank/DDBJ databases">
        <title>Genomic Encyclopedia of Type Strains, Phase IV (KMG-IV): sequencing the most valuable type-strain genomes for metagenomic binning, comparative biology and taxonomic classification.</title>
        <authorList>
            <person name="Goeker M."/>
        </authorList>
    </citation>
    <scope>NUCLEOTIDE SEQUENCE [LARGE SCALE GENOMIC DNA]</scope>
    <source>
        <strain evidence="4 5">DSM 102814</strain>
    </source>
</reference>
<name>A0ABU1K1Q0_9FLAO</name>
<dbReference type="InterPro" id="IPR050361">
    <property type="entry name" value="MPP/UQCRC_Complex"/>
</dbReference>
<dbReference type="InterPro" id="IPR011249">
    <property type="entry name" value="Metalloenz_LuxS/M16"/>
</dbReference>
<dbReference type="PANTHER" id="PTHR11851:SF224">
    <property type="entry name" value="PROCESSING PROTEASE"/>
    <property type="match status" value="1"/>
</dbReference>
<sequence length="688" mass="76085">MKTKIVSLFILCLMVMGAQAQIDRSKQPEPGPAPKINLGKPRSFTLNNGLKVMVVENHKLPRVRASLVIDNKPHSEGDKQGVKSLYSAMMGNGTEKMTKDEFNQRVDFLGANVGYGSEMAYASSLSKFFPEVFGLMAQGLLQPKFTQEEFETQKDRLIEGLKSNEKSAGAIASNVSGALAFGKNHPYGEFETEETVERVTLEDVKTYYHNFISPKNAYLVILGDIDYSDVKKLAKKELGDWSADVPPSASLPTVTPAQYTQIDFIDVPNAVQSELRLQNTVDLEMKDEDYFPVLVANQILGGSFGSYLNMNLREEHGYTYGARSYTGADKYASRFQASASVRNAVTDSAVVESLKEINRIRNEKVSYEDLSNAKNKFAGDFVLRLEDPSTIADYALNIETNDLDDDFYEKFLQKINAVTPEDIQRVAKKYFKTDKMQIVVAGKGSEVADNLENVTVNGKKIPVRYYDKKGNLVEKPEYSKAVPEGVSVETVYNDYIKAIGGKKAISDVNSVMMQGSATVQGMPLTLTMKETKDGKSSQVTKMNGMTMSKQVFDGKTGYAEAQGQKMDYTEEQIAEAKKNAGLFPELETPKDATLTGIEKVDGKDAYAVSTSENSKSYYSVESGLKLQESNTVSQGGQTMTTSTKYDNYKEVKGVKFPHTVIQSFGPQEIKVDMTEIKVNEGVSDADFQ</sequence>
<feature type="domain" description="Peptidase M16 C-terminal" evidence="3">
    <location>
        <begin position="199"/>
        <end position="376"/>
    </location>
</feature>
<feature type="domain" description="Peptidase M16 N-terminal" evidence="2">
    <location>
        <begin position="52"/>
        <end position="167"/>
    </location>
</feature>
<dbReference type="InterPro" id="IPR011765">
    <property type="entry name" value="Pept_M16_N"/>
</dbReference>
<proteinExistence type="predicted"/>
<dbReference type="Pfam" id="PF00675">
    <property type="entry name" value="Peptidase_M16"/>
    <property type="match status" value="1"/>
</dbReference>
<keyword evidence="1" id="KW-0732">Signal</keyword>
<keyword evidence="5" id="KW-1185">Reference proteome</keyword>
<accession>A0ABU1K1Q0</accession>
<evidence type="ECO:0000313" key="4">
    <source>
        <dbReference type="EMBL" id="MDR6299546.1"/>
    </source>
</evidence>
<feature type="chain" id="PRO_5045214202" evidence="1">
    <location>
        <begin position="21"/>
        <end position="688"/>
    </location>
</feature>
<dbReference type="SUPFAM" id="SSF63411">
    <property type="entry name" value="LuxS/MPP-like metallohydrolase"/>
    <property type="match status" value="2"/>
</dbReference>
<evidence type="ECO:0000313" key="5">
    <source>
        <dbReference type="Proteomes" id="UP001257659"/>
    </source>
</evidence>
<feature type="signal peptide" evidence="1">
    <location>
        <begin position="1"/>
        <end position="20"/>
    </location>
</feature>
<organism evidence="4 5">
    <name type="scientific">Mesonia maritima</name>
    <dbReference type="NCBI Taxonomy" id="1793873"/>
    <lineage>
        <taxon>Bacteria</taxon>
        <taxon>Pseudomonadati</taxon>
        <taxon>Bacteroidota</taxon>
        <taxon>Flavobacteriia</taxon>
        <taxon>Flavobacteriales</taxon>
        <taxon>Flavobacteriaceae</taxon>
        <taxon>Mesonia</taxon>
    </lineage>
</organism>
<dbReference type="RefSeq" id="WP_309726332.1">
    <property type="nucleotide sequence ID" value="NZ_JAVDQA010000001.1"/>
</dbReference>
<dbReference type="Proteomes" id="UP001257659">
    <property type="component" value="Unassembled WGS sequence"/>
</dbReference>
<dbReference type="InterPro" id="IPR007863">
    <property type="entry name" value="Peptidase_M16_C"/>
</dbReference>